<dbReference type="OrthoDB" id="1708823at2759"/>
<organism evidence="6 7">
    <name type="scientific">Xylona heveae (strain CBS 132557 / TC161)</name>
    <dbReference type="NCBI Taxonomy" id="1328760"/>
    <lineage>
        <taxon>Eukaryota</taxon>
        <taxon>Fungi</taxon>
        <taxon>Dikarya</taxon>
        <taxon>Ascomycota</taxon>
        <taxon>Pezizomycotina</taxon>
        <taxon>Xylonomycetes</taxon>
        <taxon>Xylonales</taxon>
        <taxon>Xylonaceae</taxon>
        <taxon>Xylona</taxon>
    </lineage>
</organism>
<dbReference type="OMA" id="KLITHQY"/>
<dbReference type="InterPro" id="IPR045886">
    <property type="entry name" value="ThiF/MoeB/HesA"/>
</dbReference>
<dbReference type="GO" id="GO:0045116">
    <property type="term" value="P:protein neddylation"/>
    <property type="evidence" value="ECO:0007669"/>
    <property type="project" value="UniProtKB-UniRule"/>
</dbReference>
<comment type="function">
    <text evidence="4">Regulatory subunit of the dimeric UBA3-ULA1 E1 enzyme.</text>
</comment>
<keyword evidence="3 4" id="KW-0833">Ubl conjugation pathway</keyword>
<evidence type="ECO:0000313" key="6">
    <source>
        <dbReference type="EMBL" id="KZF19311.1"/>
    </source>
</evidence>
<evidence type="ECO:0000313" key="7">
    <source>
        <dbReference type="Proteomes" id="UP000076632"/>
    </source>
</evidence>
<reference evidence="6 7" key="1">
    <citation type="journal article" date="2016" name="Fungal Biol.">
        <title>The genome of Xylona heveae provides a window into fungal endophytism.</title>
        <authorList>
            <person name="Gazis R."/>
            <person name="Kuo A."/>
            <person name="Riley R."/>
            <person name="LaButti K."/>
            <person name="Lipzen A."/>
            <person name="Lin J."/>
            <person name="Amirebrahimi M."/>
            <person name="Hesse C.N."/>
            <person name="Spatafora J.W."/>
            <person name="Henrissat B."/>
            <person name="Hainaut M."/>
            <person name="Grigoriev I.V."/>
            <person name="Hibbett D.S."/>
        </authorList>
    </citation>
    <scope>NUCLEOTIDE SEQUENCE [LARGE SCALE GENOMIC DNA]</scope>
    <source>
        <strain evidence="6 7">TC161</strain>
    </source>
</reference>
<dbReference type="Pfam" id="PF00899">
    <property type="entry name" value="ThiF"/>
    <property type="match status" value="1"/>
</dbReference>
<dbReference type="EMBL" id="KV407466">
    <property type="protein sequence ID" value="KZF19311.1"/>
    <property type="molecule type" value="Genomic_DNA"/>
</dbReference>
<evidence type="ECO:0000256" key="2">
    <source>
        <dbReference type="ARBA" id="ARBA00006868"/>
    </source>
</evidence>
<dbReference type="PANTHER" id="PTHR10953">
    <property type="entry name" value="UBIQUITIN-ACTIVATING ENZYME E1"/>
    <property type="match status" value="1"/>
</dbReference>
<gene>
    <name evidence="6" type="ORF">L228DRAFT_233976</name>
</gene>
<dbReference type="UniPathway" id="UPA00885"/>
<dbReference type="SUPFAM" id="SSF69572">
    <property type="entry name" value="Activating enzymes of the ubiquitin-like proteins"/>
    <property type="match status" value="1"/>
</dbReference>
<dbReference type="PIRSF" id="PIRSF039099">
    <property type="entry name" value="APP-BP1"/>
    <property type="match status" value="1"/>
</dbReference>
<dbReference type="PANTHER" id="PTHR10953:SF29">
    <property type="entry name" value="NEDD8-ACTIVATING ENZYME E1 REGULATORY SUBUNIT"/>
    <property type="match status" value="1"/>
</dbReference>
<evidence type="ECO:0000256" key="1">
    <source>
        <dbReference type="ARBA" id="ARBA00005032"/>
    </source>
</evidence>
<dbReference type="STRING" id="1328760.A0A164ZNI6"/>
<protein>
    <recommendedName>
        <fullName evidence="4">NEDD8-activating enzyme E1 regulatory subunit</fullName>
    </recommendedName>
</protein>
<comment type="similarity">
    <text evidence="2 4">Belongs to the ubiquitin-activating E1 family. ULA1 subfamily.</text>
</comment>
<sequence length="554" mass="61419">MADSTPPPLHGPSSKEKKYDRQLRLWAASGQQALEDSHVLLVNSAGPGVVGVETLKNLVLPGIGHFTIVDPATVSEDDLGVNFFLDEESLGQSRAKRCYELLEELNPDVEGHYIAESIENLLEKPDFLSPYTLILLVAPIPARLIDIICRTAHQTGTPVFYIHSVGFYAHFSLLLPSAFPIVDTHPDPASTTDLRLLEPWPELSALVEEKARNLDNLSDYEHGHVPYVLLLLYYLERWKKEHNGQVPQNYKQKSEFRELVRKGARTNNPEGGEENFDEAIGAVLKSLHPSKLSSAAMEVFEAEECQNITKDSQTFWVIAAAIRKFYLDHKATPLPGAVPDMKAQSADYIKLQNVYKTRARADFHEVLQTVRTIEKNLGRTTSVDEKEVEAFCKGAAFVKLIRGRPFHIAGSKAGINWGHRAKFAYQALQDPSSLLPMYLGLLAVDTYHAESVDKPLDESSLLSYTSSLVDNLEREAAAAGSSTQDVDLTEAKTQVSQVVQELIRHDGAELHNISALAGGMIAQEVIKVITRQYIPIDNTCLFDGIGSRSSVLRL</sequence>
<feature type="domain" description="THIF-type NAD/FAD binding fold" evidence="5">
    <location>
        <begin position="19"/>
        <end position="532"/>
    </location>
</feature>
<accession>A0A164ZNI6</accession>
<dbReference type="GO" id="GO:0005737">
    <property type="term" value="C:cytoplasm"/>
    <property type="evidence" value="ECO:0007669"/>
    <property type="project" value="TreeGrafter"/>
</dbReference>
<evidence type="ECO:0000256" key="4">
    <source>
        <dbReference type="PIRNR" id="PIRNR039099"/>
    </source>
</evidence>
<dbReference type="RefSeq" id="XP_018184866.1">
    <property type="nucleotide sequence ID" value="XM_018330653.1"/>
</dbReference>
<dbReference type="AlphaFoldDB" id="A0A164ZNI6"/>
<dbReference type="InterPro" id="IPR035985">
    <property type="entry name" value="Ubiquitin-activating_enz"/>
</dbReference>
<evidence type="ECO:0000256" key="3">
    <source>
        <dbReference type="ARBA" id="ARBA00022786"/>
    </source>
</evidence>
<dbReference type="InterPro" id="IPR000594">
    <property type="entry name" value="ThiF_NAD_FAD-bd"/>
</dbReference>
<dbReference type="InterPro" id="IPR030667">
    <property type="entry name" value="APP-BP1"/>
</dbReference>
<dbReference type="Gene3D" id="3.40.50.720">
    <property type="entry name" value="NAD(P)-binding Rossmann-like Domain"/>
    <property type="match status" value="2"/>
</dbReference>
<keyword evidence="7" id="KW-1185">Reference proteome</keyword>
<proteinExistence type="inferred from homology"/>
<comment type="pathway">
    <text evidence="1 4">Protein modification; protein neddylation.</text>
</comment>
<dbReference type="InParanoid" id="A0A164ZNI6"/>
<name>A0A164ZNI6_XYLHT</name>
<dbReference type="Proteomes" id="UP000076632">
    <property type="component" value="Unassembled WGS sequence"/>
</dbReference>
<evidence type="ECO:0000259" key="5">
    <source>
        <dbReference type="Pfam" id="PF00899"/>
    </source>
</evidence>
<dbReference type="GeneID" id="28895790"/>
<dbReference type="GO" id="GO:0019781">
    <property type="term" value="F:NEDD8 activating enzyme activity"/>
    <property type="evidence" value="ECO:0007669"/>
    <property type="project" value="UniProtKB-UniRule"/>
</dbReference>